<organism evidence="2 3">
    <name type="scientific">Cudoniella acicularis</name>
    <dbReference type="NCBI Taxonomy" id="354080"/>
    <lineage>
        <taxon>Eukaryota</taxon>
        <taxon>Fungi</taxon>
        <taxon>Dikarya</taxon>
        <taxon>Ascomycota</taxon>
        <taxon>Pezizomycotina</taxon>
        <taxon>Leotiomycetes</taxon>
        <taxon>Helotiales</taxon>
        <taxon>Tricladiaceae</taxon>
        <taxon>Cudoniella</taxon>
    </lineage>
</organism>
<reference evidence="2 3" key="1">
    <citation type="submission" date="2020-03" db="EMBL/GenBank/DDBJ databases">
        <title>Draft Genome Sequence of Cudoniella acicularis.</title>
        <authorList>
            <person name="Buettner E."/>
            <person name="Kellner H."/>
        </authorList>
    </citation>
    <scope>NUCLEOTIDE SEQUENCE [LARGE SCALE GENOMIC DNA]</scope>
    <source>
        <strain evidence="2 3">DSM 108380</strain>
    </source>
</reference>
<dbReference type="Pfam" id="PF14617">
    <property type="entry name" value="CMS1"/>
    <property type="match status" value="1"/>
</dbReference>
<name>A0A8H4W1E2_9HELO</name>
<evidence type="ECO:0000313" key="3">
    <source>
        <dbReference type="Proteomes" id="UP000566819"/>
    </source>
</evidence>
<proteinExistence type="predicted"/>
<feature type="region of interest" description="Disordered" evidence="1">
    <location>
        <begin position="340"/>
        <end position="470"/>
    </location>
</feature>
<dbReference type="PANTHER" id="PTHR24030">
    <property type="entry name" value="PROTEIN CMSS1"/>
    <property type="match status" value="1"/>
</dbReference>
<dbReference type="OrthoDB" id="1929311at2759"/>
<dbReference type="GO" id="GO:0030686">
    <property type="term" value="C:90S preribosome"/>
    <property type="evidence" value="ECO:0007669"/>
    <property type="project" value="TreeGrafter"/>
</dbReference>
<dbReference type="AlphaFoldDB" id="A0A8H4W1E2"/>
<gene>
    <name evidence="2" type="ORF">G7Y89_g8078</name>
</gene>
<dbReference type="GO" id="GO:0005634">
    <property type="term" value="C:nucleus"/>
    <property type="evidence" value="ECO:0007669"/>
    <property type="project" value="TreeGrafter"/>
</dbReference>
<dbReference type="PANTHER" id="PTHR24030:SF0">
    <property type="entry name" value="PROTEIN CMSS1"/>
    <property type="match status" value="1"/>
</dbReference>
<dbReference type="InterPro" id="IPR032704">
    <property type="entry name" value="Cms1"/>
</dbReference>
<evidence type="ECO:0000256" key="1">
    <source>
        <dbReference type="SAM" id="MobiDB-lite"/>
    </source>
</evidence>
<evidence type="ECO:0008006" key="4">
    <source>
        <dbReference type="Google" id="ProtNLM"/>
    </source>
</evidence>
<protein>
    <recommendedName>
        <fullName evidence="4">Protein CMS1</fullName>
    </recommendedName>
</protein>
<feature type="region of interest" description="Disordered" evidence="1">
    <location>
        <begin position="1"/>
        <end position="48"/>
    </location>
</feature>
<accession>A0A8H4W1E2</accession>
<feature type="compositionally biased region" description="Basic residues" evidence="1">
    <location>
        <begin position="439"/>
        <end position="452"/>
    </location>
</feature>
<dbReference type="Proteomes" id="UP000566819">
    <property type="component" value="Unassembled WGS sequence"/>
</dbReference>
<comment type="caution">
    <text evidence="2">The sequence shown here is derived from an EMBL/GenBank/DDBJ whole genome shotgun (WGS) entry which is preliminary data.</text>
</comment>
<sequence>MSAEDQLQEPLLERLSASPGIEDKSDSKSQPSASKKRKRAGDAESNYVAQKTRKYESDLSLIELEDKYIPGMCTVDYDYLCLIKFSAKAIQDTTSWEKPRILDNLPGFLEKFAGNSTKLWSASKKNGAPHTIIVSAAGLRAADISRVVRKFQTKDATVAKLFAKHIKLADSIKFLKSTRTGIAVGTPTRLKDLMDDGALAVDRLERIVIDASHIDVKKRGILDMKETQSVFQCLHSQCATASFGPSLHHAISQCLNTGTELIFGVLPARNRGALQRREAEYLAGKKQVASGSAGLYPTQSAGFPTQCSYYATQSVVNPFAASATASPKTFLLRRSDPTTTITITTPTEPVIANRKMGISKPKKGSDPTRAERKAKKRKLEDAIPDLPGDGDEANGVEVNGVENGEGKEKKSKKRKRDRDEEVVNMNANAGEEEKEAERKKRRKEKKEKKRVKKEQEDDDVEEVTEKGMCM</sequence>
<keyword evidence="3" id="KW-1185">Reference proteome</keyword>
<dbReference type="InterPro" id="IPR027417">
    <property type="entry name" value="P-loop_NTPase"/>
</dbReference>
<dbReference type="Gene3D" id="3.40.50.300">
    <property type="entry name" value="P-loop containing nucleotide triphosphate hydrolases"/>
    <property type="match status" value="1"/>
</dbReference>
<evidence type="ECO:0000313" key="2">
    <source>
        <dbReference type="EMBL" id="KAF4630072.1"/>
    </source>
</evidence>
<dbReference type="EMBL" id="JAAMPI010000593">
    <property type="protein sequence ID" value="KAF4630072.1"/>
    <property type="molecule type" value="Genomic_DNA"/>
</dbReference>